<dbReference type="InterPro" id="IPR048373">
    <property type="entry name" value="ZapC_N"/>
</dbReference>
<dbReference type="InterPro" id="IPR048372">
    <property type="entry name" value="ZapC_C"/>
</dbReference>
<name>A0A094IXP5_9GAMM</name>
<dbReference type="Pfam" id="PF21083">
    <property type="entry name" value="ZapC_N"/>
    <property type="match status" value="1"/>
</dbReference>
<comment type="caution">
    <text evidence="3">The sequence shown here is derived from an EMBL/GenBank/DDBJ whole genome shotgun (WGS) entry which is preliminary data.</text>
</comment>
<evidence type="ECO:0000313" key="3">
    <source>
        <dbReference type="EMBL" id="KFZ31847.1"/>
    </source>
</evidence>
<proteinExistence type="predicted"/>
<feature type="domain" description="Cell-division protein ZapC C-terminal" evidence="1">
    <location>
        <begin position="89"/>
        <end position="167"/>
    </location>
</feature>
<sequence>MQASQNWRWVFNPETQQLSIELGDGLMHACPYKTSKLVSMHAMNAAFTLEDAAEFQEIFDVLSGYDHWAPMQIVQIALNHTIIRRFGRPQMPQSWHFQQQTHCPGYHLQKGVLVELNSGMASATFVILGIDGEFAECMLLDKQMELSEIKSLSEFDVVKVLTNRLQSSRIIQPENKQTSGGSFRQRA</sequence>
<dbReference type="Proteomes" id="UP000054363">
    <property type="component" value="Unassembled WGS sequence"/>
</dbReference>
<organism evidence="3 4">
    <name type="scientific">Pseudidiomarina salinarum</name>
    <dbReference type="NCBI Taxonomy" id="435908"/>
    <lineage>
        <taxon>Bacteria</taxon>
        <taxon>Pseudomonadati</taxon>
        <taxon>Pseudomonadota</taxon>
        <taxon>Gammaproteobacteria</taxon>
        <taxon>Alteromonadales</taxon>
        <taxon>Idiomarinaceae</taxon>
        <taxon>Pseudidiomarina</taxon>
    </lineage>
</organism>
<dbReference type="EMBL" id="JPER01000001">
    <property type="protein sequence ID" value="KFZ31847.1"/>
    <property type="molecule type" value="Genomic_DNA"/>
</dbReference>
<gene>
    <name evidence="3" type="ORF">IDSA_03955</name>
</gene>
<dbReference type="Pfam" id="PF07126">
    <property type="entry name" value="ZapC_C"/>
    <property type="match status" value="1"/>
</dbReference>
<dbReference type="eggNOG" id="ENOG502Z8AH">
    <property type="taxonomic scope" value="Bacteria"/>
</dbReference>
<dbReference type="AlphaFoldDB" id="A0A094IXP5"/>
<feature type="domain" description="Cell-division protein ZapC N-terminal" evidence="2">
    <location>
        <begin position="2"/>
        <end position="86"/>
    </location>
</feature>
<protein>
    <recommendedName>
        <fullName evidence="5">Cell division protein ZapC</fullName>
    </recommendedName>
</protein>
<reference evidence="3 4" key="1">
    <citation type="submission" date="2014-06" db="EMBL/GenBank/DDBJ databases">
        <title>The draft genome sequence of Idiomarina salinarum ISL-52.</title>
        <authorList>
            <person name="Du J."/>
            <person name="Shao Z."/>
        </authorList>
    </citation>
    <scope>NUCLEOTIDE SEQUENCE [LARGE SCALE GENOMIC DNA]</scope>
    <source>
        <strain evidence="3 4">ISL-52</strain>
    </source>
</reference>
<evidence type="ECO:0000313" key="4">
    <source>
        <dbReference type="Proteomes" id="UP000054363"/>
    </source>
</evidence>
<keyword evidence="4" id="KW-1185">Reference proteome</keyword>
<accession>A0A094IXP5</accession>
<dbReference type="STRING" id="435908.IDSA_03955"/>
<evidence type="ECO:0000259" key="1">
    <source>
        <dbReference type="Pfam" id="PF07126"/>
    </source>
</evidence>
<dbReference type="RefSeq" id="WP_034774375.1">
    <property type="nucleotide sequence ID" value="NZ_JPER01000001.1"/>
</dbReference>
<evidence type="ECO:0008006" key="5">
    <source>
        <dbReference type="Google" id="ProtNLM"/>
    </source>
</evidence>
<evidence type="ECO:0000259" key="2">
    <source>
        <dbReference type="Pfam" id="PF21083"/>
    </source>
</evidence>